<name>A0A366EBS9_9BACI</name>
<organism evidence="1 2">
    <name type="scientific">Paraliobacillus ryukyuensis</name>
    <dbReference type="NCBI Taxonomy" id="200904"/>
    <lineage>
        <taxon>Bacteria</taxon>
        <taxon>Bacillati</taxon>
        <taxon>Bacillota</taxon>
        <taxon>Bacilli</taxon>
        <taxon>Bacillales</taxon>
        <taxon>Bacillaceae</taxon>
        <taxon>Paraliobacillus</taxon>
    </lineage>
</organism>
<dbReference type="EMBL" id="QNRI01000004">
    <property type="protein sequence ID" value="RBO99505.1"/>
    <property type="molecule type" value="Genomic_DNA"/>
</dbReference>
<evidence type="ECO:0000313" key="2">
    <source>
        <dbReference type="Proteomes" id="UP000252254"/>
    </source>
</evidence>
<dbReference type="Proteomes" id="UP000252254">
    <property type="component" value="Unassembled WGS sequence"/>
</dbReference>
<reference evidence="1 2" key="1">
    <citation type="submission" date="2018-06" db="EMBL/GenBank/DDBJ databases">
        <title>Genomic Encyclopedia of Type Strains, Phase IV (KMG-IV): sequencing the most valuable type-strain genomes for metagenomic binning, comparative biology and taxonomic classification.</title>
        <authorList>
            <person name="Goeker M."/>
        </authorList>
    </citation>
    <scope>NUCLEOTIDE SEQUENCE [LARGE SCALE GENOMIC DNA]</scope>
    <source>
        <strain evidence="1 2">DSM 15140</strain>
    </source>
</reference>
<protein>
    <recommendedName>
        <fullName evidence="3">AlpA family transcriptional regulator</fullName>
    </recommendedName>
</protein>
<accession>A0A366EBS9</accession>
<proteinExistence type="predicted"/>
<keyword evidence="2" id="KW-1185">Reference proteome</keyword>
<gene>
    <name evidence="1" type="ORF">DES48_104181</name>
</gene>
<comment type="caution">
    <text evidence="1">The sequence shown here is derived from an EMBL/GenBank/DDBJ whole genome shotgun (WGS) entry which is preliminary data.</text>
</comment>
<sequence length="77" mass="8634">MQNIIFPETAKRQTGGVGMRNVRGAKALSRYLDTQGVPISESTIFSLLRQGKIPHQRPSPRILVFNLDAIDEWLGNK</sequence>
<dbReference type="AlphaFoldDB" id="A0A366EBS9"/>
<evidence type="ECO:0008006" key="3">
    <source>
        <dbReference type="Google" id="ProtNLM"/>
    </source>
</evidence>
<evidence type="ECO:0000313" key="1">
    <source>
        <dbReference type="EMBL" id="RBO99505.1"/>
    </source>
</evidence>